<dbReference type="Pfam" id="PF13715">
    <property type="entry name" value="CarbopepD_reg_2"/>
    <property type="match status" value="1"/>
</dbReference>
<name>A0ABZ0FZS7_9BACT</name>
<organism evidence="2 3">
    <name type="scientific">Butyricimonas paravirosa</name>
    <dbReference type="NCBI Taxonomy" id="1472417"/>
    <lineage>
        <taxon>Bacteria</taxon>
        <taxon>Pseudomonadati</taxon>
        <taxon>Bacteroidota</taxon>
        <taxon>Bacteroidia</taxon>
        <taxon>Bacteroidales</taxon>
        <taxon>Odoribacteraceae</taxon>
        <taxon>Butyricimonas</taxon>
    </lineage>
</organism>
<dbReference type="EMBL" id="CP043839">
    <property type="protein sequence ID" value="WOF13701.1"/>
    <property type="molecule type" value="Genomic_DNA"/>
</dbReference>
<dbReference type="SUPFAM" id="SSF49464">
    <property type="entry name" value="Carboxypeptidase regulatory domain-like"/>
    <property type="match status" value="1"/>
</dbReference>
<proteinExistence type="predicted"/>
<keyword evidence="3" id="KW-1185">Reference proteome</keyword>
<dbReference type="Proteomes" id="UP001302374">
    <property type="component" value="Chromosome"/>
</dbReference>
<gene>
    <name evidence="2" type="ORF">F1644_16160</name>
</gene>
<evidence type="ECO:0000313" key="3">
    <source>
        <dbReference type="Proteomes" id="UP001302374"/>
    </source>
</evidence>
<feature type="transmembrane region" description="Helical" evidence="1">
    <location>
        <begin position="6"/>
        <end position="22"/>
    </location>
</feature>
<reference evidence="2 3" key="1">
    <citation type="submission" date="2019-09" db="EMBL/GenBank/DDBJ databases">
        <title>Butyricimonas paravirosa DSM 105722 (=214-4 = JCM 18677 = CCUG 65563).</title>
        <authorList>
            <person name="Le Roy T."/>
            <person name="Cani P.D."/>
        </authorList>
    </citation>
    <scope>NUCLEOTIDE SEQUENCE [LARGE SCALE GENOMIC DNA]</scope>
    <source>
        <strain evidence="2 3">DSM 105722</strain>
    </source>
</reference>
<feature type="transmembrane region" description="Helical" evidence="1">
    <location>
        <begin position="43"/>
        <end position="61"/>
    </location>
</feature>
<evidence type="ECO:0000313" key="2">
    <source>
        <dbReference type="EMBL" id="WOF13701.1"/>
    </source>
</evidence>
<keyword evidence="1" id="KW-0472">Membrane</keyword>
<keyword evidence="1" id="KW-0812">Transmembrane</keyword>
<protein>
    <recommendedName>
        <fullName evidence="4">Carboxypeptidase-like regulatory domain-containing protein</fullName>
    </recommendedName>
</protein>
<keyword evidence="1" id="KW-1133">Transmembrane helix</keyword>
<dbReference type="Gene3D" id="2.60.40.1120">
    <property type="entry name" value="Carboxypeptidase-like, regulatory domain"/>
    <property type="match status" value="1"/>
</dbReference>
<evidence type="ECO:0000256" key="1">
    <source>
        <dbReference type="SAM" id="Phobius"/>
    </source>
</evidence>
<sequence length="179" mass="20846">MVIILNISFISLISSMFQWCLYKKSIKFVYSTNFKLKHHENRKIIKTMAIIALLIITYPTISLSREISGTVRKYGSHEKLSNIKVIFKGTTNGVTTDYNGSFMIKTTSISDTILVFSYIGYITQELNVAKTKYHVIYMREDDSTKTNYNFLNSLNILYQFLRQEDKEKPIKIPMRPETN</sequence>
<accession>A0ABZ0FZS7</accession>
<evidence type="ECO:0008006" key="4">
    <source>
        <dbReference type="Google" id="ProtNLM"/>
    </source>
</evidence>
<dbReference type="InterPro" id="IPR008969">
    <property type="entry name" value="CarboxyPept-like_regulatory"/>
</dbReference>